<dbReference type="EMBL" id="JAYWIO010000005">
    <property type="protein sequence ID" value="KAK7259767.1"/>
    <property type="molecule type" value="Genomic_DNA"/>
</dbReference>
<organism evidence="2 3">
    <name type="scientific">Crotalaria pallida</name>
    <name type="common">Smooth rattlebox</name>
    <name type="synonym">Crotalaria striata</name>
    <dbReference type="NCBI Taxonomy" id="3830"/>
    <lineage>
        <taxon>Eukaryota</taxon>
        <taxon>Viridiplantae</taxon>
        <taxon>Streptophyta</taxon>
        <taxon>Embryophyta</taxon>
        <taxon>Tracheophyta</taxon>
        <taxon>Spermatophyta</taxon>
        <taxon>Magnoliopsida</taxon>
        <taxon>eudicotyledons</taxon>
        <taxon>Gunneridae</taxon>
        <taxon>Pentapetalae</taxon>
        <taxon>rosids</taxon>
        <taxon>fabids</taxon>
        <taxon>Fabales</taxon>
        <taxon>Fabaceae</taxon>
        <taxon>Papilionoideae</taxon>
        <taxon>50 kb inversion clade</taxon>
        <taxon>genistoids sensu lato</taxon>
        <taxon>core genistoids</taxon>
        <taxon>Crotalarieae</taxon>
        <taxon>Crotalaria</taxon>
    </lineage>
</organism>
<feature type="region of interest" description="Disordered" evidence="1">
    <location>
        <begin position="1"/>
        <end position="45"/>
    </location>
</feature>
<accession>A0AAN9EM20</accession>
<evidence type="ECO:0000313" key="2">
    <source>
        <dbReference type="EMBL" id="KAK7259767.1"/>
    </source>
</evidence>
<protein>
    <submittedName>
        <fullName evidence="2">Uncharacterized protein</fullName>
    </submittedName>
</protein>
<evidence type="ECO:0000256" key="1">
    <source>
        <dbReference type="SAM" id="MobiDB-lite"/>
    </source>
</evidence>
<gene>
    <name evidence="2" type="ORF">RIF29_25380</name>
</gene>
<keyword evidence="3" id="KW-1185">Reference proteome</keyword>
<reference evidence="2 3" key="1">
    <citation type="submission" date="2024-01" db="EMBL/GenBank/DDBJ databases">
        <title>The genomes of 5 underutilized Papilionoideae crops provide insights into root nodulation and disease resistanc.</title>
        <authorList>
            <person name="Yuan L."/>
        </authorList>
    </citation>
    <scope>NUCLEOTIDE SEQUENCE [LARGE SCALE GENOMIC DNA]</scope>
    <source>
        <strain evidence="2">ZHUSHIDOU_FW_LH</strain>
        <tissue evidence="2">Leaf</tissue>
    </source>
</reference>
<proteinExistence type="predicted"/>
<name>A0AAN9EM20_CROPI</name>
<dbReference type="Proteomes" id="UP001372338">
    <property type="component" value="Unassembled WGS sequence"/>
</dbReference>
<comment type="caution">
    <text evidence="2">The sequence shown here is derived from an EMBL/GenBank/DDBJ whole genome shotgun (WGS) entry which is preliminary data.</text>
</comment>
<sequence>MAKKRGRPPKTPTSTSKGPIDETVRPTQTPQKPDFSGLDEEELADIDSLTPKEALLWMEKIDLLRERVKEKTNPKPSDDPTVACGTSKQNEALIMNPNFQNQNVTNTVKANPWANFDISKLRSAGEKLEYYEPGVKKVWVVKKKPEQEDQVMKDSHEVDSGEKVTQFESPVIEEPLEKSVPETQDLQSAGHVKQHQSDSLGANAVDQDFMEIISSEWSKEIQGSPMYGVYRKLRALQKPLLEFNEMYFAGVDEREQELSQKLEKNCLEQS</sequence>
<dbReference type="AlphaFoldDB" id="A0AAN9EM20"/>
<evidence type="ECO:0000313" key="3">
    <source>
        <dbReference type="Proteomes" id="UP001372338"/>
    </source>
</evidence>